<feature type="compositionally biased region" description="Low complexity" evidence="1">
    <location>
        <begin position="216"/>
        <end position="225"/>
    </location>
</feature>
<evidence type="ECO:0000313" key="5">
    <source>
        <dbReference type="Proteomes" id="UP001293254"/>
    </source>
</evidence>
<name>A0AAE1YT18_9LAMI</name>
<gene>
    <name evidence="4" type="ORF">Salat_0679600</name>
</gene>
<reference evidence="4" key="2">
    <citation type="journal article" date="2024" name="Plant">
        <title>Genomic evolution and insights into agronomic trait innovations of Sesamum species.</title>
        <authorList>
            <person name="Miao H."/>
            <person name="Wang L."/>
            <person name="Qu L."/>
            <person name="Liu H."/>
            <person name="Sun Y."/>
            <person name="Le M."/>
            <person name="Wang Q."/>
            <person name="Wei S."/>
            <person name="Zheng Y."/>
            <person name="Lin W."/>
            <person name="Duan Y."/>
            <person name="Cao H."/>
            <person name="Xiong S."/>
            <person name="Wang X."/>
            <person name="Wei L."/>
            <person name="Li C."/>
            <person name="Ma Q."/>
            <person name="Ju M."/>
            <person name="Zhao R."/>
            <person name="Li G."/>
            <person name="Mu C."/>
            <person name="Tian Q."/>
            <person name="Mei H."/>
            <person name="Zhang T."/>
            <person name="Gao T."/>
            <person name="Zhang H."/>
        </authorList>
    </citation>
    <scope>NUCLEOTIDE SEQUENCE</scope>
    <source>
        <strain evidence="4">3651</strain>
    </source>
</reference>
<evidence type="ECO:0008006" key="6">
    <source>
        <dbReference type="Google" id="ProtNLM"/>
    </source>
</evidence>
<feature type="region of interest" description="Disordered" evidence="1">
    <location>
        <begin position="191"/>
        <end position="232"/>
    </location>
</feature>
<feature type="compositionally biased region" description="Polar residues" evidence="1">
    <location>
        <begin position="203"/>
        <end position="215"/>
    </location>
</feature>
<feature type="domain" description="Retroviral polymerase SH3-like" evidence="3">
    <location>
        <begin position="119"/>
        <end position="172"/>
    </location>
</feature>
<evidence type="ECO:0000259" key="2">
    <source>
        <dbReference type="Pfam" id="PF22936"/>
    </source>
</evidence>
<accession>A0AAE1YT18</accession>
<dbReference type="Pfam" id="PF22936">
    <property type="entry name" value="Pol_BBD"/>
    <property type="match status" value="1"/>
</dbReference>
<dbReference type="InterPro" id="IPR054722">
    <property type="entry name" value="PolX-like_BBD"/>
</dbReference>
<protein>
    <recommendedName>
        <fullName evidence="6">Retrovirus-related Pol polyprotein from transposon TNT 1-94</fullName>
    </recommendedName>
</protein>
<dbReference type="EMBL" id="JACGWO010000002">
    <property type="protein sequence ID" value="KAK4435163.1"/>
    <property type="molecule type" value="Genomic_DNA"/>
</dbReference>
<comment type="caution">
    <text evidence="4">The sequence shown here is derived from an EMBL/GenBank/DDBJ whole genome shotgun (WGS) entry which is preliminary data.</text>
</comment>
<dbReference type="AlphaFoldDB" id="A0AAE1YT18"/>
<dbReference type="Proteomes" id="UP001293254">
    <property type="component" value="Unassembled WGS sequence"/>
</dbReference>
<evidence type="ECO:0000313" key="4">
    <source>
        <dbReference type="EMBL" id="KAK4435163.1"/>
    </source>
</evidence>
<proteinExistence type="predicted"/>
<feature type="domain" description="Retrovirus-related Pol polyprotein from transposon TNT 1-94-like beta-barrel" evidence="2">
    <location>
        <begin position="42"/>
        <end position="115"/>
    </location>
</feature>
<organism evidence="4 5">
    <name type="scientific">Sesamum alatum</name>
    <dbReference type="NCBI Taxonomy" id="300844"/>
    <lineage>
        <taxon>Eukaryota</taxon>
        <taxon>Viridiplantae</taxon>
        <taxon>Streptophyta</taxon>
        <taxon>Embryophyta</taxon>
        <taxon>Tracheophyta</taxon>
        <taxon>Spermatophyta</taxon>
        <taxon>Magnoliopsida</taxon>
        <taxon>eudicotyledons</taxon>
        <taxon>Gunneridae</taxon>
        <taxon>Pentapetalae</taxon>
        <taxon>asterids</taxon>
        <taxon>lamiids</taxon>
        <taxon>Lamiales</taxon>
        <taxon>Pedaliaceae</taxon>
        <taxon>Sesamum</taxon>
    </lineage>
</organism>
<evidence type="ECO:0000259" key="3">
    <source>
        <dbReference type="Pfam" id="PF25597"/>
    </source>
</evidence>
<sequence length="251" mass="28357">MLGIRDVEVTTIVEVRLIKVERVAKDTEEVDDQAIDNNNQVWYMDSGSGSHMTANLEVFISFDRSAKTRIKMPDGMIRNTKGKGVIKLNSREGSCIKDVFYVPNLDSNLLSVGKFLGEAQNRSKLDENSVKCIFVGYSLETKGYRFHNPEINKLVISRNVVFDEKSTWKWNEMQINEAIIQEDDEFTNQQTMEGNGIEDGENSYPSTHDSIPNLLSSASASSSSSGTPPRKWRSLTEIYEQTERCQLVQIA</sequence>
<reference evidence="4" key="1">
    <citation type="submission" date="2020-06" db="EMBL/GenBank/DDBJ databases">
        <authorList>
            <person name="Li T."/>
            <person name="Hu X."/>
            <person name="Zhang T."/>
            <person name="Song X."/>
            <person name="Zhang H."/>
            <person name="Dai N."/>
            <person name="Sheng W."/>
            <person name="Hou X."/>
            <person name="Wei L."/>
        </authorList>
    </citation>
    <scope>NUCLEOTIDE SEQUENCE</scope>
    <source>
        <strain evidence="4">3651</strain>
        <tissue evidence="4">Leaf</tissue>
    </source>
</reference>
<keyword evidence="5" id="KW-1185">Reference proteome</keyword>
<evidence type="ECO:0000256" key="1">
    <source>
        <dbReference type="SAM" id="MobiDB-lite"/>
    </source>
</evidence>
<dbReference type="Pfam" id="PF25597">
    <property type="entry name" value="SH3_retrovirus"/>
    <property type="match status" value="1"/>
</dbReference>
<dbReference type="InterPro" id="IPR057670">
    <property type="entry name" value="SH3_retrovirus"/>
</dbReference>